<evidence type="ECO:0000313" key="1">
    <source>
        <dbReference type="EMBL" id="CAH0546385.1"/>
    </source>
</evidence>
<protein>
    <submittedName>
        <fullName evidence="1">Uncharacterized protein</fullName>
    </submittedName>
</protein>
<keyword evidence="2" id="KW-1185">Reference proteome</keyword>
<dbReference type="AlphaFoldDB" id="A0A9P0ARG7"/>
<accession>A0A9P0ARG7</accession>
<organism evidence="1 2">
    <name type="scientific">Brassicogethes aeneus</name>
    <name type="common">Rape pollen beetle</name>
    <name type="synonym">Meligethes aeneus</name>
    <dbReference type="NCBI Taxonomy" id="1431903"/>
    <lineage>
        <taxon>Eukaryota</taxon>
        <taxon>Metazoa</taxon>
        <taxon>Ecdysozoa</taxon>
        <taxon>Arthropoda</taxon>
        <taxon>Hexapoda</taxon>
        <taxon>Insecta</taxon>
        <taxon>Pterygota</taxon>
        <taxon>Neoptera</taxon>
        <taxon>Endopterygota</taxon>
        <taxon>Coleoptera</taxon>
        <taxon>Polyphaga</taxon>
        <taxon>Cucujiformia</taxon>
        <taxon>Nitidulidae</taxon>
        <taxon>Meligethinae</taxon>
        <taxon>Brassicogethes</taxon>
    </lineage>
</organism>
<gene>
    <name evidence="1" type="ORF">MELIAE_LOCUS566</name>
</gene>
<dbReference type="Proteomes" id="UP001154078">
    <property type="component" value="Chromosome 1"/>
</dbReference>
<proteinExistence type="predicted"/>
<name>A0A9P0ARG7_BRAAE</name>
<dbReference type="EMBL" id="OV121132">
    <property type="protein sequence ID" value="CAH0546385.1"/>
    <property type="molecule type" value="Genomic_DNA"/>
</dbReference>
<reference evidence="1" key="1">
    <citation type="submission" date="2021-12" db="EMBL/GenBank/DDBJ databases">
        <authorList>
            <person name="King R."/>
        </authorList>
    </citation>
    <scope>NUCLEOTIDE SEQUENCE</scope>
</reference>
<sequence length="26" mass="3067">MKHVYALRNITLISRRDKKTHVVISS</sequence>
<evidence type="ECO:0000313" key="2">
    <source>
        <dbReference type="Proteomes" id="UP001154078"/>
    </source>
</evidence>